<accession>A0AAE1AUF7</accession>
<dbReference type="EMBL" id="JAWDGP010001143">
    <property type="protein sequence ID" value="KAK3794088.1"/>
    <property type="molecule type" value="Genomic_DNA"/>
</dbReference>
<dbReference type="AlphaFoldDB" id="A0AAE1AUF7"/>
<proteinExistence type="predicted"/>
<gene>
    <name evidence="1" type="ORF">RRG08_042902</name>
</gene>
<name>A0AAE1AUF7_9GAST</name>
<reference evidence="1" key="1">
    <citation type="journal article" date="2023" name="G3 (Bethesda)">
        <title>A reference genome for the long-term kleptoplast-retaining sea slug Elysia crispata morphotype clarki.</title>
        <authorList>
            <person name="Eastman K.E."/>
            <person name="Pendleton A.L."/>
            <person name="Shaikh M.A."/>
            <person name="Suttiyut T."/>
            <person name="Ogas R."/>
            <person name="Tomko P."/>
            <person name="Gavelis G."/>
            <person name="Widhalm J.R."/>
            <person name="Wisecaver J.H."/>
        </authorList>
    </citation>
    <scope>NUCLEOTIDE SEQUENCE</scope>
    <source>
        <strain evidence="1">ECLA1</strain>
    </source>
</reference>
<sequence length="70" mass="7752">MALEALEQDPDLTDFGVFDTIGIEISKSATLEAPDTNDHDLPESTRFKLYRLVSCQSSQHSVIQDDLLVA</sequence>
<protein>
    <submittedName>
        <fullName evidence="1">Uncharacterized protein</fullName>
    </submittedName>
</protein>
<keyword evidence="2" id="KW-1185">Reference proteome</keyword>
<dbReference type="Proteomes" id="UP001283361">
    <property type="component" value="Unassembled WGS sequence"/>
</dbReference>
<evidence type="ECO:0000313" key="2">
    <source>
        <dbReference type="Proteomes" id="UP001283361"/>
    </source>
</evidence>
<evidence type="ECO:0000313" key="1">
    <source>
        <dbReference type="EMBL" id="KAK3794088.1"/>
    </source>
</evidence>
<comment type="caution">
    <text evidence="1">The sequence shown here is derived from an EMBL/GenBank/DDBJ whole genome shotgun (WGS) entry which is preliminary data.</text>
</comment>
<organism evidence="1 2">
    <name type="scientific">Elysia crispata</name>
    <name type="common">lettuce slug</name>
    <dbReference type="NCBI Taxonomy" id="231223"/>
    <lineage>
        <taxon>Eukaryota</taxon>
        <taxon>Metazoa</taxon>
        <taxon>Spiralia</taxon>
        <taxon>Lophotrochozoa</taxon>
        <taxon>Mollusca</taxon>
        <taxon>Gastropoda</taxon>
        <taxon>Heterobranchia</taxon>
        <taxon>Euthyneura</taxon>
        <taxon>Panpulmonata</taxon>
        <taxon>Sacoglossa</taxon>
        <taxon>Placobranchoidea</taxon>
        <taxon>Plakobranchidae</taxon>
        <taxon>Elysia</taxon>
    </lineage>
</organism>